<accession>A0ABV5CSI1</accession>
<evidence type="ECO:0000313" key="5">
    <source>
        <dbReference type="EMBL" id="MFB6394970.1"/>
    </source>
</evidence>
<dbReference type="EMBL" id="JBCGDC010000048">
    <property type="protein sequence ID" value="MFB6394970.1"/>
    <property type="molecule type" value="Genomic_DNA"/>
</dbReference>
<keyword evidence="1 3" id="KW-0732">Signal</keyword>
<gene>
    <name evidence="5" type="ORF">AAFH96_17920</name>
</gene>
<dbReference type="Proteomes" id="UP001582793">
    <property type="component" value="Unassembled WGS sequence"/>
</dbReference>
<dbReference type="InterPro" id="IPR001638">
    <property type="entry name" value="Solute-binding_3/MltF_N"/>
</dbReference>
<dbReference type="PANTHER" id="PTHR35936">
    <property type="entry name" value="MEMBRANE-BOUND LYTIC MUREIN TRANSGLYCOSYLASE F"/>
    <property type="match status" value="1"/>
</dbReference>
<feature type="region of interest" description="Disordered" evidence="2">
    <location>
        <begin position="31"/>
        <end position="53"/>
    </location>
</feature>
<dbReference type="CDD" id="cd01004">
    <property type="entry name" value="PBP2_MidA_like"/>
    <property type="match status" value="1"/>
</dbReference>
<protein>
    <submittedName>
        <fullName evidence="5">ABC transporter substrate-binding protein</fullName>
    </submittedName>
</protein>
<keyword evidence="6" id="KW-1185">Reference proteome</keyword>
<dbReference type="PANTHER" id="PTHR35936:SF17">
    <property type="entry name" value="ARGININE-BINDING EXTRACELLULAR PROTEIN ARTP"/>
    <property type="match status" value="1"/>
</dbReference>
<sequence>MPRTRPRRSLAGTLALATLLALAACGTPDDEPVATAGDRPGSTVINTSPEQNRVRGTKVDAVAAKVPAAIAADGKLSVGISAGQTPPLFFRADDDRTLIGVEPDIAQLVADVLGLELDLRPTSWDNIFLAVRSGQNEVGFSNITVTEERKDLYDFATYRVDSLGWEVRVDGGIDRIEKPADIAGLNVSVGSGTNQEEVLLRWDEQNRAAGLAPVKITYYQNSADYQLALLSGRIDAFFGPNPSVAYHAAVSGRTKVVGIVPGGGEVPAQIAAMTQKGNGFVEALDAALDAVIQDGTYARVLARWGLGGEAIPAAEINPPGLPRS</sequence>
<dbReference type="SUPFAM" id="SSF53850">
    <property type="entry name" value="Periplasmic binding protein-like II"/>
    <property type="match status" value="1"/>
</dbReference>
<evidence type="ECO:0000256" key="1">
    <source>
        <dbReference type="ARBA" id="ARBA00022729"/>
    </source>
</evidence>
<dbReference type="PROSITE" id="PS51257">
    <property type="entry name" value="PROKAR_LIPOPROTEIN"/>
    <property type="match status" value="1"/>
</dbReference>
<name>A0ABV5CSI1_9ACTN</name>
<organism evidence="5 6">
    <name type="scientific">Polymorphospora lycopeni</name>
    <dbReference type="NCBI Taxonomy" id="3140240"/>
    <lineage>
        <taxon>Bacteria</taxon>
        <taxon>Bacillati</taxon>
        <taxon>Actinomycetota</taxon>
        <taxon>Actinomycetes</taxon>
        <taxon>Micromonosporales</taxon>
        <taxon>Micromonosporaceae</taxon>
        <taxon>Polymorphospora</taxon>
    </lineage>
</organism>
<proteinExistence type="predicted"/>
<dbReference type="SMART" id="SM00062">
    <property type="entry name" value="PBPb"/>
    <property type="match status" value="1"/>
</dbReference>
<comment type="caution">
    <text evidence="5">The sequence shown here is derived from an EMBL/GenBank/DDBJ whole genome shotgun (WGS) entry which is preliminary data.</text>
</comment>
<dbReference type="Gene3D" id="3.40.190.10">
    <property type="entry name" value="Periplasmic binding protein-like II"/>
    <property type="match status" value="2"/>
</dbReference>
<feature type="domain" description="Solute-binding protein family 3/N-terminal" evidence="4">
    <location>
        <begin position="75"/>
        <end position="308"/>
    </location>
</feature>
<dbReference type="RefSeq" id="WP_364206675.1">
    <property type="nucleotide sequence ID" value="NZ_JBCGDC010000048.1"/>
</dbReference>
<dbReference type="Pfam" id="PF00497">
    <property type="entry name" value="SBP_bac_3"/>
    <property type="match status" value="1"/>
</dbReference>
<evidence type="ECO:0000256" key="2">
    <source>
        <dbReference type="SAM" id="MobiDB-lite"/>
    </source>
</evidence>
<feature type="chain" id="PRO_5046161896" evidence="3">
    <location>
        <begin position="24"/>
        <end position="324"/>
    </location>
</feature>
<evidence type="ECO:0000259" key="4">
    <source>
        <dbReference type="SMART" id="SM00062"/>
    </source>
</evidence>
<evidence type="ECO:0000313" key="6">
    <source>
        <dbReference type="Proteomes" id="UP001582793"/>
    </source>
</evidence>
<evidence type="ECO:0000256" key="3">
    <source>
        <dbReference type="SAM" id="SignalP"/>
    </source>
</evidence>
<reference evidence="5 6" key="1">
    <citation type="submission" date="2024-04" db="EMBL/GenBank/DDBJ databases">
        <title>Polymorphospora sp. isolated from Baiyangdian Lake in Xiong'an New Area.</title>
        <authorList>
            <person name="Zhang X."/>
            <person name="Liu J."/>
        </authorList>
    </citation>
    <scope>NUCLEOTIDE SEQUENCE [LARGE SCALE GENOMIC DNA]</scope>
    <source>
        <strain evidence="5 6">2-325</strain>
    </source>
</reference>
<feature type="signal peptide" evidence="3">
    <location>
        <begin position="1"/>
        <end position="23"/>
    </location>
</feature>